<reference evidence="4" key="1">
    <citation type="journal article" date="2020" name="New Phytol.">
        <title>Comparative genomics reveals dynamic genome evolution in host specialist ectomycorrhizal fungi.</title>
        <authorList>
            <person name="Lofgren L.A."/>
            <person name="Nguyen N.H."/>
            <person name="Vilgalys R."/>
            <person name="Ruytinx J."/>
            <person name="Liao H.L."/>
            <person name="Branco S."/>
            <person name="Kuo A."/>
            <person name="LaButti K."/>
            <person name="Lipzen A."/>
            <person name="Andreopoulos W."/>
            <person name="Pangilinan J."/>
            <person name="Riley R."/>
            <person name="Hundley H."/>
            <person name="Na H."/>
            <person name="Barry K."/>
            <person name="Grigoriev I.V."/>
            <person name="Stajich J.E."/>
            <person name="Kennedy P.G."/>
        </authorList>
    </citation>
    <scope>NUCLEOTIDE SEQUENCE</scope>
    <source>
        <strain evidence="4">DOB743</strain>
    </source>
</reference>
<dbReference type="Proteomes" id="UP000714275">
    <property type="component" value="Unassembled WGS sequence"/>
</dbReference>
<gene>
    <name evidence="4" type="ORF">EV702DRAFT_1179602</name>
</gene>
<name>A0A9P6ZUC2_9AGAM</name>
<dbReference type="Pfam" id="PF18803">
    <property type="entry name" value="CxC2"/>
    <property type="match status" value="1"/>
</dbReference>
<feature type="coiled-coil region" evidence="1">
    <location>
        <begin position="441"/>
        <end position="468"/>
    </location>
</feature>
<dbReference type="OrthoDB" id="3261436at2759"/>
<dbReference type="InterPro" id="IPR040521">
    <property type="entry name" value="KDZ"/>
</dbReference>
<keyword evidence="1" id="KW-0175">Coiled coil</keyword>
<evidence type="ECO:0000313" key="4">
    <source>
        <dbReference type="EMBL" id="KAG1776918.1"/>
    </source>
</evidence>
<keyword evidence="5" id="KW-1185">Reference proteome</keyword>
<protein>
    <recommendedName>
        <fullName evidence="3">CxC2-like cysteine cluster KDZ transposase-associated domain-containing protein</fullName>
    </recommendedName>
</protein>
<dbReference type="PANTHER" id="PTHR33096">
    <property type="entry name" value="CXC2 DOMAIN-CONTAINING PROTEIN"/>
    <property type="match status" value="1"/>
</dbReference>
<dbReference type="Pfam" id="PF18758">
    <property type="entry name" value="KDZ"/>
    <property type="match status" value="1"/>
</dbReference>
<evidence type="ECO:0000256" key="1">
    <source>
        <dbReference type="SAM" id="Coils"/>
    </source>
</evidence>
<dbReference type="EMBL" id="JABBWD010000023">
    <property type="protein sequence ID" value="KAG1776918.1"/>
    <property type="molecule type" value="Genomic_DNA"/>
</dbReference>
<evidence type="ECO:0000256" key="2">
    <source>
        <dbReference type="SAM" id="MobiDB-lite"/>
    </source>
</evidence>
<dbReference type="AlphaFoldDB" id="A0A9P6ZUC2"/>
<proteinExistence type="predicted"/>
<organism evidence="4 5">
    <name type="scientific">Suillus placidus</name>
    <dbReference type="NCBI Taxonomy" id="48579"/>
    <lineage>
        <taxon>Eukaryota</taxon>
        <taxon>Fungi</taxon>
        <taxon>Dikarya</taxon>
        <taxon>Basidiomycota</taxon>
        <taxon>Agaricomycotina</taxon>
        <taxon>Agaricomycetes</taxon>
        <taxon>Agaricomycetidae</taxon>
        <taxon>Boletales</taxon>
        <taxon>Suillineae</taxon>
        <taxon>Suillaceae</taxon>
        <taxon>Suillus</taxon>
    </lineage>
</organism>
<sequence length="850" mass="96691">MDCCVCEECHFGLLEYRCLDCFSGELFCSQCIVALHTRHLKWTGSSFAAQSLKRLGLRVQLGHPIGEECLLPRESFNDDFTVIHTNGIHEITLDYCSCHSAQTHATQLLRAAYFPATTSEPRTAATFKSLNTSGYEFYRAIARLTDNTGLHARKDWYEAFLRMVREWRHLKVLKRAGRGHDPTGVEGTREGECAVLCPACPQPGKNLPDDWQDVPDDRRWLYALFVAIDANFRLKRRAISKDSTDPGLSHGWAYFVEEAAYKSHLQQYSGKPQEKSTCSSHNAVNMADTKASQGLAATDLQKGKRYTNMDYLFFSTLGQRYVDVLNVSYDIACQWHKHLWQRMSTMPAHLQLDHASKSVRFFVPKFHLPAHVLKCQSMFSFNFSKNVGRTDGEAPERGWSNINPVASSTKEMGPGSRRDTLDDHFGDWNWKKSVGLGATLLRKMDEANEEHQAHANAFEELNRALNLEITTGWRADVEHWEENPNDLSVRNPFETKVSAITQAAVRLKLVEMEARQLQEGNDVSLHPDISPSVFIATGIDLESEQRRFKSDLSSRGAQATDRQKTILVRQQNALQCKVEAWKRVQLLYTPAAQLLSSRTETGGNPDNPEDIKLFLPSSLTADTASCSHHLLTIEWELRIAQAGDTLDEIRQSLRLRDYMYTFKRNWICGQSANTRAQNALGRVEARAAAAAEKYCAAHAALSSLAPALNKVGWNFKFRSLNNKDDVRGMTVPRKGESEGRRQLLWIWVVEGVGDDEDEVVQDGLRVEWCKARARMMRWKEEIELLEEEMRRVLRFLQWHALWWDNVAHLRALAGAEKEGVVAYATRQAHIRRDLSAKFEISWARYLTAPP</sequence>
<accession>A0A9P6ZUC2</accession>
<dbReference type="InterPro" id="IPR041457">
    <property type="entry name" value="CxC2_KDZ-assoc"/>
</dbReference>
<evidence type="ECO:0000313" key="5">
    <source>
        <dbReference type="Proteomes" id="UP000714275"/>
    </source>
</evidence>
<dbReference type="PANTHER" id="PTHR33096:SF1">
    <property type="entry name" value="CXC1-LIKE CYSTEINE CLUSTER ASSOCIATED WITH KDZ TRANSPOSASES DOMAIN-CONTAINING PROTEIN"/>
    <property type="match status" value="1"/>
</dbReference>
<feature type="compositionally biased region" description="Polar residues" evidence="2">
    <location>
        <begin position="400"/>
        <end position="410"/>
    </location>
</feature>
<dbReference type="CDD" id="cd19757">
    <property type="entry name" value="Bbox1"/>
    <property type="match status" value="1"/>
</dbReference>
<feature type="domain" description="CxC2-like cysteine cluster KDZ transposase-associated" evidence="3">
    <location>
        <begin position="52"/>
        <end position="149"/>
    </location>
</feature>
<feature type="region of interest" description="Disordered" evidence="2">
    <location>
        <begin position="392"/>
        <end position="418"/>
    </location>
</feature>
<evidence type="ECO:0000259" key="3">
    <source>
        <dbReference type="Pfam" id="PF18803"/>
    </source>
</evidence>
<comment type="caution">
    <text evidence="4">The sequence shown here is derived from an EMBL/GenBank/DDBJ whole genome shotgun (WGS) entry which is preliminary data.</text>
</comment>